<sequence>MAIKQIVCSGTPYEIGQIHGYHASTEISRAITFYATMFAKHSKLTWAQVQDLARDFDDLIKDKWPRYYEELQGIADGAERDVIDIIALNVRTEIVFGQFSDGCTSLYYRDSASETGNAFLGQNWDWETAQAQNLIQLTLIQKDTPVIKIITEAGLIGKIGLNSAGVGVCFNAIRAKGLDKTHIPVHLGLRIALESRSALDAVETLEAIGMASSAHMLIGDENSAIGLEFTSSTFARIPVNERGFIAHANHMLLPHAGIDEPAWLADSAVRVRTMGENIERLVGSGKVDWENFGALFQDETGFPCSINRATSEGSQIATLFNIVMDLGGRRAVVVLGRPSEERVERVVLEFAG</sequence>
<dbReference type="Gene3D" id="3.60.60.10">
    <property type="entry name" value="Penicillin V Acylase, Chain A"/>
    <property type="match status" value="1"/>
</dbReference>
<dbReference type="STRING" id="1810919.A0A3D8SBC4"/>
<protein>
    <recommendedName>
        <fullName evidence="1">Peptidase C45 hydrolase domain-containing protein</fullName>
    </recommendedName>
</protein>
<keyword evidence="3" id="KW-1185">Reference proteome</keyword>
<dbReference type="Proteomes" id="UP000256690">
    <property type="component" value="Unassembled WGS sequence"/>
</dbReference>
<dbReference type="RefSeq" id="XP_026604954.1">
    <property type="nucleotide sequence ID" value="XM_026745958.1"/>
</dbReference>
<name>A0A3D8SBC4_9EURO</name>
<dbReference type="InterPro" id="IPR005079">
    <property type="entry name" value="Peptidase_C45_hydrolase"/>
</dbReference>
<dbReference type="OrthoDB" id="189997at2759"/>
<reference evidence="2 3" key="1">
    <citation type="journal article" date="2018" name="IMA Fungus">
        <title>IMA Genome-F 9: Draft genome sequence of Annulohypoxylon stygium, Aspergillus mulundensis, Berkeleyomyces basicola (syn. Thielaviopsis basicola), Ceratocystis smalleyi, two Cercospora beticola strains, Coleophoma cylindrospora, Fusarium fracticaudum, Phialophora cf. hyalina, and Morchella septimelata.</title>
        <authorList>
            <person name="Wingfield B.D."/>
            <person name="Bills G.F."/>
            <person name="Dong Y."/>
            <person name="Huang W."/>
            <person name="Nel W.J."/>
            <person name="Swalarsk-Parry B.S."/>
            <person name="Vaghefi N."/>
            <person name="Wilken P.M."/>
            <person name="An Z."/>
            <person name="de Beer Z.W."/>
            <person name="De Vos L."/>
            <person name="Chen L."/>
            <person name="Duong T.A."/>
            <person name="Gao Y."/>
            <person name="Hammerbacher A."/>
            <person name="Kikkert J.R."/>
            <person name="Li Y."/>
            <person name="Li H."/>
            <person name="Li K."/>
            <person name="Li Q."/>
            <person name="Liu X."/>
            <person name="Ma X."/>
            <person name="Naidoo K."/>
            <person name="Pethybridge S.J."/>
            <person name="Sun J."/>
            <person name="Steenkamp E.T."/>
            <person name="van der Nest M.A."/>
            <person name="van Wyk S."/>
            <person name="Wingfield M.J."/>
            <person name="Xiong C."/>
            <person name="Yue Q."/>
            <person name="Zhang X."/>
        </authorList>
    </citation>
    <scope>NUCLEOTIDE SEQUENCE [LARGE SCALE GENOMIC DNA]</scope>
    <source>
        <strain evidence="2 3">DSM 5745</strain>
    </source>
</reference>
<dbReference type="Gene3D" id="1.10.10.2120">
    <property type="match status" value="1"/>
</dbReference>
<comment type="caution">
    <text evidence="2">The sequence shown here is derived from an EMBL/GenBank/DDBJ whole genome shotgun (WGS) entry which is preliminary data.</text>
</comment>
<dbReference type="InterPro" id="IPR047794">
    <property type="entry name" value="C45_proenzyme-like"/>
</dbReference>
<accession>A0A3D8SBC4</accession>
<dbReference type="NCBIfam" id="NF040521">
    <property type="entry name" value="C45_proenzyme"/>
    <property type="match status" value="1"/>
</dbReference>
<dbReference type="InterPro" id="IPR047801">
    <property type="entry name" value="Peptidase_C45"/>
</dbReference>
<dbReference type="PANTHER" id="PTHR34180">
    <property type="entry name" value="PEPTIDASE C45"/>
    <property type="match status" value="1"/>
</dbReference>
<proteinExistence type="predicted"/>
<evidence type="ECO:0000259" key="1">
    <source>
        <dbReference type="Pfam" id="PF03417"/>
    </source>
</evidence>
<dbReference type="AlphaFoldDB" id="A0A3D8SBC4"/>
<dbReference type="GeneID" id="38114312"/>
<dbReference type="EMBL" id="PVWQ01000004">
    <property type="protein sequence ID" value="RDW83616.1"/>
    <property type="molecule type" value="Genomic_DNA"/>
</dbReference>
<feature type="domain" description="Peptidase C45 hydrolase" evidence="1">
    <location>
        <begin position="116"/>
        <end position="339"/>
    </location>
</feature>
<evidence type="ECO:0000313" key="3">
    <source>
        <dbReference type="Proteomes" id="UP000256690"/>
    </source>
</evidence>
<evidence type="ECO:0000313" key="2">
    <source>
        <dbReference type="EMBL" id="RDW83616.1"/>
    </source>
</evidence>
<dbReference type="PANTHER" id="PTHR34180:SF1">
    <property type="entry name" value="BETA-ALANYL-DOPAMINE_CARCININE HYDROLASE"/>
    <property type="match status" value="1"/>
</dbReference>
<organism evidence="2 3">
    <name type="scientific">Aspergillus mulundensis</name>
    <dbReference type="NCBI Taxonomy" id="1810919"/>
    <lineage>
        <taxon>Eukaryota</taxon>
        <taxon>Fungi</taxon>
        <taxon>Dikarya</taxon>
        <taxon>Ascomycota</taxon>
        <taxon>Pezizomycotina</taxon>
        <taxon>Eurotiomycetes</taxon>
        <taxon>Eurotiomycetidae</taxon>
        <taxon>Eurotiales</taxon>
        <taxon>Aspergillaceae</taxon>
        <taxon>Aspergillus</taxon>
        <taxon>Aspergillus subgen. Nidulantes</taxon>
    </lineage>
</organism>
<dbReference type="Pfam" id="PF03417">
    <property type="entry name" value="AAT"/>
    <property type="match status" value="1"/>
</dbReference>
<gene>
    <name evidence="2" type="ORF">DSM5745_03942</name>
</gene>